<dbReference type="InterPro" id="IPR029069">
    <property type="entry name" value="HotDog_dom_sf"/>
</dbReference>
<reference evidence="4" key="1">
    <citation type="journal article" date="2019" name="Int. J. Syst. Evol. Microbiol.">
        <title>The Global Catalogue of Microorganisms (GCM) 10K type strain sequencing project: providing services to taxonomists for standard genome sequencing and annotation.</title>
        <authorList>
            <consortium name="The Broad Institute Genomics Platform"/>
            <consortium name="The Broad Institute Genome Sequencing Center for Infectious Disease"/>
            <person name="Wu L."/>
            <person name="Ma J."/>
        </authorList>
    </citation>
    <scope>NUCLEOTIDE SEQUENCE [LARGE SCALE GENOMIC DNA]</scope>
    <source>
        <strain evidence="4">JCM 14303</strain>
    </source>
</reference>
<dbReference type="SUPFAM" id="SSF54637">
    <property type="entry name" value="Thioesterase/thiol ester dehydrase-isomerase"/>
    <property type="match status" value="1"/>
</dbReference>
<name>A0ABP4NDE7_9ACTN</name>
<dbReference type="InterPro" id="IPR003736">
    <property type="entry name" value="PAAI_dom"/>
</dbReference>
<dbReference type="NCBIfam" id="TIGR00369">
    <property type="entry name" value="unchar_dom_1"/>
    <property type="match status" value="1"/>
</dbReference>
<accession>A0ABP4NDE7</accession>
<keyword evidence="4" id="KW-1185">Reference proteome</keyword>
<dbReference type="Proteomes" id="UP001500363">
    <property type="component" value="Unassembled WGS sequence"/>
</dbReference>
<feature type="domain" description="Thioesterase" evidence="2">
    <location>
        <begin position="45"/>
        <end position="120"/>
    </location>
</feature>
<dbReference type="EMBL" id="BAAANC010000005">
    <property type="protein sequence ID" value="GAA1560045.1"/>
    <property type="molecule type" value="Genomic_DNA"/>
</dbReference>
<evidence type="ECO:0000259" key="2">
    <source>
        <dbReference type="Pfam" id="PF03061"/>
    </source>
</evidence>
<sequence>MTITAEDVYALAPFARTLGVEFGELSAGTPVGARLAYRPELSTTNGGLHGGALMGLADISAAVCAVLHAPPGALPATMESSTHFMNPVRGDASATATALHVGRSAITVNVDVFDPEGRLCVRVTQLVAVRVSA</sequence>
<gene>
    <name evidence="3" type="ORF">GCM10009741_76500</name>
</gene>
<dbReference type="CDD" id="cd03443">
    <property type="entry name" value="PaaI_thioesterase"/>
    <property type="match status" value="1"/>
</dbReference>
<dbReference type="Gene3D" id="3.10.129.10">
    <property type="entry name" value="Hotdog Thioesterase"/>
    <property type="match status" value="1"/>
</dbReference>
<evidence type="ECO:0000313" key="3">
    <source>
        <dbReference type="EMBL" id="GAA1560045.1"/>
    </source>
</evidence>
<evidence type="ECO:0000313" key="4">
    <source>
        <dbReference type="Proteomes" id="UP001500363"/>
    </source>
</evidence>
<organism evidence="3 4">
    <name type="scientific">Kribbella lupini</name>
    <dbReference type="NCBI Taxonomy" id="291602"/>
    <lineage>
        <taxon>Bacteria</taxon>
        <taxon>Bacillati</taxon>
        <taxon>Actinomycetota</taxon>
        <taxon>Actinomycetes</taxon>
        <taxon>Propionibacteriales</taxon>
        <taxon>Kribbellaceae</taxon>
        <taxon>Kribbella</taxon>
    </lineage>
</organism>
<proteinExistence type="predicted"/>
<dbReference type="Pfam" id="PF03061">
    <property type="entry name" value="4HBT"/>
    <property type="match status" value="1"/>
</dbReference>
<keyword evidence="1" id="KW-0378">Hydrolase</keyword>
<comment type="caution">
    <text evidence="3">The sequence shown here is derived from an EMBL/GenBank/DDBJ whole genome shotgun (WGS) entry which is preliminary data.</text>
</comment>
<dbReference type="InterPro" id="IPR006683">
    <property type="entry name" value="Thioestr_dom"/>
</dbReference>
<dbReference type="RefSeq" id="WP_344183232.1">
    <property type="nucleotide sequence ID" value="NZ_BAAANC010000005.1"/>
</dbReference>
<evidence type="ECO:0000256" key="1">
    <source>
        <dbReference type="ARBA" id="ARBA00022801"/>
    </source>
</evidence>
<protein>
    <submittedName>
        <fullName evidence="3">PaaI family thioesterase</fullName>
    </submittedName>
</protein>